<accession>A0A158R232</accession>
<protein>
    <submittedName>
        <fullName evidence="4">RRP12-like protein</fullName>
    </submittedName>
</protein>
<dbReference type="OMA" id="FLHECPP"/>
<gene>
    <name evidence="2" type="ORF">NBR_LOCUS14957</name>
</gene>
<organism evidence="4">
    <name type="scientific">Nippostrongylus brasiliensis</name>
    <name type="common">Rat hookworm</name>
    <dbReference type="NCBI Taxonomy" id="27835"/>
    <lineage>
        <taxon>Eukaryota</taxon>
        <taxon>Metazoa</taxon>
        <taxon>Ecdysozoa</taxon>
        <taxon>Nematoda</taxon>
        <taxon>Chromadorea</taxon>
        <taxon>Rhabditida</taxon>
        <taxon>Rhabditina</taxon>
        <taxon>Rhabditomorpha</taxon>
        <taxon>Strongyloidea</taxon>
        <taxon>Heligmosomidae</taxon>
        <taxon>Nippostrongylus</taxon>
    </lineage>
</organism>
<feature type="region of interest" description="Disordered" evidence="1">
    <location>
        <begin position="246"/>
        <end position="274"/>
    </location>
</feature>
<feature type="compositionally biased region" description="Basic residues" evidence="1">
    <location>
        <begin position="70"/>
        <end position="80"/>
    </location>
</feature>
<reference evidence="2 3" key="2">
    <citation type="submission" date="2018-11" db="EMBL/GenBank/DDBJ databases">
        <authorList>
            <consortium name="Pathogen Informatics"/>
        </authorList>
    </citation>
    <scope>NUCLEOTIDE SEQUENCE [LARGE SCALE GENOMIC DNA]</scope>
</reference>
<evidence type="ECO:0000256" key="1">
    <source>
        <dbReference type="SAM" id="MobiDB-lite"/>
    </source>
</evidence>
<dbReference type="Proteomes" id="UP000271162">
    <property type="component" value="Unassembled WGS sequence"/>
</dbReference>
<name>A0A158R232_NIPBR</name>
<feature type="region of interest" description="Disordered" evidence="1">
    <location>
        <begin position="28"/>
        <end position="106"/>
    </location>
</feature>
<keyword evidence="3" id="KW-1185">Reference proteome</keyword>
<proteinExistence type="predicted"/>
<sequence>MTTAVKWRAAFKEIYGHTPTKTDYGLAPQQVREEHKAECPPSPAAVVEEQPRKGGVRLKRPNLDAERCSPLKRRPPKARRLCLDGPAPLRTSPRKNPKSTPSTSGILSPTLPVFKSLFDTPEKGTPLSMTIIVMVLYATDQAIVEVIQVRQLYGEREKGKTCKKNGIISQNAEYLLMPTPEKRETKEVLEPFLAEEVTKKKPVTAKKGLAVAFSAEKGRVIERPFKRPKKNDGNFVRINMKKKSFTRGKVSAEQKRKMRRKQNWKRRFGGGGKV</sequence>
<feature type="compositionally biased region" description="Basic residues" evidence="1">
    <location>
        <begin position="256"/>
        <end position="268"/>
    </location>
</feature>
<dbReference type="AlphaFoldDB" id="A0A158R232"/>
<evidence type="ECO:0000313" key="4">
    <source>
        <dbReference type="WBParaSite" id="NBR_0001495601-mRNA-1"/>
    </source>
</evidence>
<evidence type="ECO:0000313" key="2">
    <source>
        <dbReference type="EMBL" id="VDL78551.1"/>
    </source>
</evidence>
<dbReference type="EMBL" id="UYSL01021548">
    <property type="protein sequence ID" value="VDL78551.1"/>
    <property type="molecule type" value="Genomic_DNA"/>
</dbReference>
<reference evidence="4" key="1">
    <citation type="submission" date="2016-04" db="UniProtKB">
        <authorList>
            <consortium name="WormBaseParasite"/>
        </authorList>
    </citation>
    <scope>IDENTIFICATION</scope>
</reference>
<evidence type="ECO:0000313" key="3">
    <source>
        <dbReference type="Proteomes" id="UP000271162"/>
    </source>
</evidence>
<dbReference type="WBParaSite" id="NBR_0001495601-mRNA-1">
    <property type="protein sequence ID" value="NBR_0001495601-mRNA-1"/>
    <property type="gene ID" value="NBR_0001495601"/>
</dbReference>